<dbReference type="InterPro" id="IPR005829">
    <property type="entry name" value="Sugar_transporter_CS"/>
</dbReference>
<feature type="transmembrane region" description="Helical" evidence="7">
    <location>
        <begin position="230"/>
        <end position="254"/>
    </location>
</feature>
<dbReference type="PROSITE" id="PS00217">
    <property type="entry name" value="SUGAR_TRANSPORT_2"/>
    <property type="match status" value="1"/>
</dbReference>
<dbReference type="Pfam" id="PF07690">
    <property type="entry name" value="MFS_1"/>
    <property type="match status" value="1"/>
</dbReference>
<feature type="transmembrane region" description="Helical" evidence="7">
    <location>
        <begin position="389"/>
        <end position="409"/>
    </location>
</feature>
<evidence type="ECO:0000256" key="7">
    <source>
        <dbReference type="SAM" id="Phobius"/>
    </source>
</evidence>
<feature type="transmembrane region" description="Helical" evidence="7">
    <location>
        <begin position="45"/>
        <end position="65"/>
    </location>
</feature>
<name>A0ABQ5NR97_9ACTN</name>
<keyword evidence="2" id="KW-0813">Transport</keyword>
<organism evidence="9 10">
    <name type="scientific">Streptomyces yaizuensis</name>
    <dbReference type="NCBI Taxonomy" id="2989713"/>
    <lineage>
        <taxon>Bacteria</taxon>
        <taxon>Bacillati</taxon>
        <taxon>Actinomycetota</taxon>
        <taxon>Actinomycetes</taxon>
        <taxon>Kitasatosporales</taxon>
        <taxon>Streptomycetaceae</taxon>
        <taxon>Streptomyces</taxon>
    </lineage>
</organism>
<dbReference type="InterPro" id="IPR020846">
    <property type="entry name" value="MFS_dom"/>
</dbReference>
<dbReference type="InterPro" id="IPR036259">
    <property type="entry name" value="MFS_trans_sf"/>
</dbReference>
<evidence type="ECO:0000256" key="4">
    <source>
        <dbReference type="ARBA" id="ARBA00022692"/>
    </source>
</evidence>
<dbReference type="CDD" id="cd17369">
    <property type="entry name" value="MFS_ShiA_like"/>
    <property type="match status" value="1"/>
</dbReference>
<dbReference type="RefSeq" id="WP_323445497.1">
    <property type="nucleotide sequence ID" value="NZ_BSBI01000001.1"/>
</dbReference>
<feature type="transmembrane region" description="Helical" evidence="7">
    <location>
        <begin position="322"/>
        <end position="346"/>
    </location>
</feature>
<dbReference type="PANTHER" id="PTHR43045:SF1">
    <property type="entry name" value="SHIKIMATE TRANSPORTER"/>
    <property type="match status" value="1"/>
</dbReference>
<dbReference type="PANTHER" id="PTHR43045">
    <property type="entry name" value="SHIKIMATE TRANSPORTER"/>
    <property type="match status" value="1"/>
</dbReference>
<dbReference type="InterPro" id="IPR005828">
    <property type="entry name" value="MFS_sugar_transport-like"/>
</dbReference>
<sequence>MLRVASASLVGTAIEFYDFFVYGTAAALVLGPLFFPTFTPLTGTLAAFGTFGIGFIARPLGSVLFGHIGDRYGRRPVLVASLLTTGLATAAVGFLPAYTTIGIAAPILLLVLRFLQGLGLGGEWGGAVLLTAEHAPPGRRALWGSFPQMGPPLGFLLANGTMLALTASLSDAQFLAWGWRVPFWAAGVLAVGGLLLRTSLTETPHFRELAESGRRAEAPAVEVVRDHWRLLLLTAGGLSVGYAVFYAVTTWSLVYGTEQLGFSPTLMLALVTAAVTVNGLLTPVAALLGDRFGRRPMCLAGSVLAALWMFPFIALLDTGRPALMLLGFVVALIALVTMFAVIAAYLPELYEARIRCTGAAVGYNLAGVLGGALTPIVATAVSDGDGPPWGVALWLTGIAVLSTACFAALPETRPTAAPARTATTADEEPAPA</sequence>
<feature type="transmembrane region" description="Helical" evidence="7">
    <location>
        <begin position="296"/>
        <end position="316"/>
    </location>
</feature>
<keyword evidence="6 7" id="KW-0472">Membrane</keyword>
<dbReference type="PROSITE" id="PS50850">
    <property type="entry name" value="MFS"/>
    <property type="match status" value="1"/>
</dbReference>
<comment type="subcellular location">
    <subcellularLocation>
        <location evidence="1">Cell membrane</location>
        <topology evidence="1">Multi-pass membrane protein</topology>
    </subcellularLocation>
</comment>
<feature type="domain" description="Major facilitator superfamily (MFS) profile" evidence="8">
    <location>
        <begin position="4"/>
        <end position="414"/>
    </location>
</feature>
<keyword evidence="3" id="KW-1003">Cell membrane</keyword>
<feature type="transmembrane region" description="Helical" evidence="7">
    <location>
        <begin position="358"/>
        <end position="377"/>
    </location>
</feature>
<dbReference type="Proteomes" id="UP001291653">
    <property type="component" value="Unassembled WGS sequence"/>
</dbReference>
<dbReference type="Gene3D" id="1.20.1250.20">
    <property type="entry name" value="MFS general substrate transporter like domains"/>
    <property type="match status" value="2"/>
</dbReference>
<evidence type="ECO:0000259" key="8">
    <source>
        <dbReference type="PROSITE" id="PS50850"/>
    </source>
</evidence>
<evidence type="ECO:0000256" key="2">
    <source>
        <dbReference type="ARBA" id="ARBA00022448"/>
    </source>
</evidence>
<gene>
    <name evidence="9" type="ORF">SYYSPA8_01385</name>
</gene>
<dbReference type="Pfam" id="PF00083">
    <property type="entry name" value="Sugar_tr"/>
    <property type="match status" value="1"/>
</dbReference>
<evidence type="ECO:0000313" key="9">
    <source>
        <dbReference type="EMBL" id="GLF92896.1"/>
    </source>
</evidence>
<dbReference type="SUPFAM" id="SSF103473">
    <property type="entry name" value="MFS general substrate transporter"/>
    <property type="match status" value="1"/>
</dbReference>
<keyword evidence="4 7" id="KW-0812">Transmembrane</keyword>
<evidence type="ECO:0000256" key="3">
    <source>
        <dbReference type="ARBA" id="ARBA00022475"/>
    </source>
</evidence>
<evidence type="ECO:0000256" key="1">
    <source>
        <dbReference type="ARBA" id="ARBA00004651"/>
    </source>
</evidence>
<reference evidence="9 10" key="1">
    <citation type="submission" date="2022-10" db="EMBL/GenBank/DDBJ databases">
        <title>Draft genome sequence of Streptomyces sp. YSPA8.</title>
        <authorList>
            <person name="Moriuchi R."/>
            <person name="Dohra H."/>
            <person name="Yamamura H."/>
            <person name="Kodani S."/>
        </authorList>
    </citation>
    <scope>NUCLEOTIDE SEQUENCE [LARGE SCALE GENOMIC DNA]</scope>
    <source>
        <strain evidence="9 10">YSPA8</strain>
    </source>
</reference>
<accession>A0ABQ5NR97</accession>
<feature type="transmembrane region" description="Helical" evidence="7">
    <location>
        <begin position="181"/>
        <end position="200"/>
    </location>
</feature>
<protein>
    <submittedName>
        <fullName evidence="9">MFS transporter</fullName>
    </submittedName>
</protein>
<proteinExistence type="predicted"/>
<dbReference type="InterPro" id="IPR011701">
    <property type="entry name" value="MFS"/>
</dbReference>
<dbReference type="EMBL" id="BSBI01000001">
    <property type="protein sequence ID" value="GLF92896.1"/>
    <property type="molecule type" value="Genomic_DNA"/>
</dbReference>
<evidence type="ECO:0000256" key="6">
    <source>
        <dbReference type="ARBA" id="ARBA00023136"/>
    </source>
</evidence>
<feature type="transmembrane region" description="Helical" evidence="7">
    <location>
        <begin position="266"/>
        <end position="289"/>
    </location>
</feature>
<keyword evidence="5 7" id="KW-1133">Transmembrane helix</keyword>
<comment type="caution">
    <text evidence="9">The sequence shown here is derived from an EMBL/GenBank/DDBJ whole genome shotgun (WGS) entry which is preliminary data.</text>
</comment>
<feature type="transmembrane region" description="Helical" evidence="7">
    <location>
        <begin position="77"/>
        <end position="97"/>
    </location>
</feature>
<evidence type="ECO:0000256" key="5">
    <source>
        <dbReference type="ARBA" id="ARBA00022989"/>
    </source>
</evidence>
<keyword evidence="10" id="KW-1185">Reference proteome</keyword>
<evidence type="ECO:0000313" key="10">
    <source>
        <dbReference type="Proteomes" id="UP001291653"/>
    </source>
</evidence>